<protein>
    <submittedName>
        <fullName evidence="4">Secreted protein</fullName>
    </submittedName>
</protein>
<dbReference type="CDD" id="cd22271">
    <property type="entry name" value="DPBB_EXP_N-like"/>
    <property type="match status" value="1"/>
</dbReference>
<feature type="chain" id="PRO_5002026685" evidence="2">
    <location>
        <begin position="20"/>
        <end position="223"/>
    </location>
</feature>
<feature type="signal peptide" evidence="2">
    <location>
        <begin position="1"/>
        <end position="19"/>
    </location>
</feature>
<organism evidence="4">
    <name type="scientific">Achlya hypogyna</name>
    <name type="common">Oomycete</name>
    <name type="synonym">Protoachlya hypogyna</name>
    <dbReference type="NCBI Taxonomy" id="1202772"/>
    <lineage>
        <taxon>Eukaryota</taxon>
        <taxon>Sar</taxon>
        <taxon>Stramenopiles</taxon>
        <taxon>Oomycota</taxon>
        <taxon>Saprolegniomycetes</taxon>
        <taxon>Saprolegniales</taxon>
        <taxon>Achlyaceae</taxon>
        <taxon>Achlya</taxon>
    </lineage>
</organism>
<sequence>MVPTAWLTGVAALAASVAAFTGVATTYGGPNGVEVQGGNCGLMAWMPNAQQFHAAINTPQWDSGRNCGRCVQVQCTDPRCKSRAKVIGQVTDRCPECAQGALDLTLPFFKQVTGDTTDRYAISWSFVNCPVKGGVKVCAKSGSNPYWLAVQPANTRSGVASMTINGKPSPLMDAMSNYFFMSTVQGPLDKTRVAIKSFTGETISATVALQPGQCTEVFQQFRA</sequence>
<evidence type="ECO:0000259" key="3">
    <source>
        <dbReference type="PROSITE" id="PS50842"/>
    </source>
</evidence>
<dbReference type="InterPro" id="IPR007112">
    <property type="entry name" value="Expansin/allergen_DPBB_dom"/>
</dbReference>
<proteinExistence type="predicted"/>
<evidence type="ECO:0000256" key="2">
    <source>
        <dbReference type="SAM" id="SignalP"/>
    </source>
</evidence>
<dbReference type="SUPFAM" id="SSF50685">
    <property type="entry name" value="Barwin-like endoglucanases"/>
    <property type="match status" value="1"/>
</dbReference>
<keyword evidence="1 2" id="KW-0732">Signal</keyword>
<accession>A0A0A7CM35</accession>
<dbReference type="InterPro" id="IPR036908">
    <property type="entry name" value="RlpA-like_sf"/>
</dbReference>
<dbReference type="PANTHER" id="PTHR31836">
    <property type="match status" value="1"/>
</dbReference>
<evidence type="ECO:0000313" key="4">
    <source>
        <dbReference type="EMBL" id="AIG55917.1"/>
    </source>
</evidence>
<dbReference type="PANTHER" id="PTHR31836:SF21">
    <property type="entry name" value="EXPANSIN-LIKE PROTEIN 7"/>
    <property type="match status" value="1"/>
</dbReference>
<feature type="domain" description="Expansin-like EG45" evidence="3">
    <location>
        <begin position="37"/>
        <end position="134"/>
    </location>
</feature>
<dbReference type="Gene3D" id="2.60.40.760">
    <property type="entry name" value="Expansin, cellulose-binding-like domain"/>
    <property type="match status" value="1"/>
</dbReference>
<dbReference type="STRING" id="1202772.A0A0A7CM35"/>
<dbReference type="PROSITE" id="PS50842">
    <property type="entry name" value="EXPANSIN_EG45"/>
    <property type="match status" value="1"/>
</dbReference>
<dbReference type="EMBL" id="KM038456">
    <property type="protein sequence ID" value="AIG55917.1"/>
    <property type="molecule type" value="Genomic_DNA"/>
</dbReference>
<name>A0A0A7CM35_ACHHY</name>
<dbReference type="InterPro" id="IPR036749">
    <property type="entry name" value="Expansin_CBD_sf"/>
</dbReference>
<dbReference type="Gene3D" id="2.40.40.10">
    <property type="entry name" value="RlpA-like domain"/>
    <property type="match status" value="1"/>
</dbReference>
<gene>
    <name evidence="5" type="ORF">ACHHYP_03409</name>
</gene>
<reference evidence="4 6" key="1">
    <citation type="journal article" date="2014" name="Genome Biol. Evol.">
        <title>The secreted proteins of Achlya hypogyna and Thraustotheca clavata identify the ancestral oomycete secretome and reveal gene acquisitions by horizontal gene transfer.</title>
        <authorList>
            <person name="Misner I."/>
            <person name="Blouin N."/>
            <person name="Leonard G."/>
            <person name="Richards T.A."/>
            <person name="Lane C.E."/>
        </authorList>
    </citation>
    <scope>NUCLEOTIDE SEQUENCE</scope>
    <source>
        <strain evidence="4 6">ATCC 48635</strain>
    </source>
</reference>
<dbReference type="InterPro" id="IPR051477">
    <property type="entry name" value="Expansin_CellWall"/>
</dbReference>
<dbReference type="OrthoDB" id="77736at2759"/>
<dbReference type="AlphaFoldDB" id="A0A0A7CM35"/>
<dbReference type="EMBL" id="JNBR01000029">
    <property type="protein sequence ID" value="OQS00538.1"/>
    <property type="molecule type" value="Genomic_DNA"/>
</dbReference>
<evidence type="ECO:0000313" key="5">
    <source>
        <dbReference type="EMBL" id="OQS00538.1"/>
    </source>
</evidence>
<evidence type="ECO:0000256" key="1">
    <source>
        <dbReference type="ARBA" id="ARBA00022729"/>
    </source>
</evidence>
<dbReference type="Proteomes" id="UP000243579">
    <property type="component" value="Unassembled WGS sequence"/>
</dbReference>
<keyword evidence="6" id="KW-1185">Reference proteome</keyword>
<evidence type="ECO:0000313" key="6">
    <source>
        <dbReference type="Proteomes" id="UP000243579"/>
    </source>
</evidence>